<dbReference type="InterPro" id="IPR008930">
    <property type="entry name" value="Terpenoid_cyclase/PrenylTrfase"/>
</dbReference>
<keyword evidence="6 11" id="KW-0479">Metal-binding</keyword>
<comment type="subunit">
    <text evidence="2">Heterodimer of an alpha and a beta subunit.</text>
</comment>
<comment type="cofactor">
    <cofactor evidence="11">
        <name>Zn(2+)</name>
        <dbReference type="ChEBI" id="CHEBI:29105"/>
    </cofactor>
    <text evidence="11">Binds 1 zinc ion per subunit.</text>
</comment>
<evidence type="ECO:0000256" key="11">
    <source>
        <dbReference type="RuleBase" id="RU365076"/>
    </source>
</evidence>
<evidence type="ECO:0000256" key="2">
    <source>
        <dbReference type="ARBA" id="ARBA00011355"/>
    </source>
</evidence>
<proteinExistence type="inferred from homology"/>
<evidence type="ECO:0000256" key="4">
    <source>
        <dbReference type="ARBA" id="ARBA00022602"/>
    </source>
</evidence>
<keyword evidence="5 11" id="KW-0808">Transferase</keyword>
<keyword evidence="8 11" id="KW-0862">Zinc</keyword>
<evidence type="ECO:0000256" key="10">
    <source>
        <dbReference type="ARBA" id="ARBA00069127"/>
    </source>
</evidence>
<sequence length="342" mass="37870">MATFSLSAPDPPKELLIPLHIAFIEALDKKRDSLAYHFTTHLRMNGVYWGLTALEILGKPEVLDRQALIDFVFSCWNEQTGGFGSFPGHDAHVHSSLSAIQILAMKDALSELEERGLRDRLVDFIVGLQLPNGAIQGDQWGETDTRFLYCAISALTHLGALDRLPRDLTISYILSCHNHDGGFGTGPGAESHAAQAWVCIGSLSILQALDKIDAERVGGWLSERQLPNGGLNGRPQKLEDVCYSWWVLSSLSIIRRLHWINAKKLARFILAAQDPDEGGIADRPDNVTDVFHTVFGCAGLSLLGWEGLKEVDPTYCMPLRVTKHLGIDRPFQRPPAIDWNES</sequence>
<keyword evidence="4 11" id="KW-0637">Prenyltransferase</keyword>
<dbReference type="EC" id="2.5.1.60" evidence="3 11"/>
<dbReference type="InterPro" id="IPR045089">
    <property type="entry name" value="PGGT1B-like"/>
</dbReference>
<dbReference type="PANTHER" id="PTHR11774">
    <property type="entry name" value="GERANYLGERANYL TRANSFERASE TYPE BETA SUBUNIT"/>
    <property type="match status" value="1"/>
</dbReference>
<dbReference type="SUPFAM" id="SSF48239">
    <property type="entry name" value="Terpenoid cyclases/Protein prenyltransferases"/>
    <property type="match status" value="1"/>
</dbReference>
<comment type="catalytic activity">
    <reaction evidence="9 11">
        <text>geranylgeranyl diphosphate + L-cysteinyl-[protein] = S-geranylgeranyl-L-cysteinyl-[protein] + diphosphate</text>
        <dbReference type="Rhea" id="RHEA:21240"/>
        <dbReference type="Rhea" id="RHEA-COMP:10131"/>
        <dbReference type="Rhea" id="RHEA-COMP:11537"/>
        <dbReference type="ChEBI" id="CHEBI:29950"/>
        <dbReference type="ChEBI" id="CHEBI:33019"/>
        <dbReference type="ChEBI" id="CHEBI:57533"/>
        <dbReference type="ChEBI" id="CHEBI:86021"/>
        <dbReference type="EC" id="2.5.1.60"/>
    </reaction>
</comment>
<dbReference type="GO" id="GO:0004663">
    <property type="term" value="F:Rab geranylgeranyltransferase activity"/>
    <property type="evidence" value="ECO:0007669"/>
    <property type="project" value="UniProtKB-UniRule"/>
</dbReference>
<dbReference type="InterPro" id="IPR001330">
    <property type="entry name" value="Prenyltrans"/>
</dbReference>
<comment type="function">
    <text evidence="11">Catalyzes the transfer of a geranylgeranyl moiety from geranylgeranyl diphosphate to both cysteines of proteins with the C-terminal sequence -XXCC, -XCXC and -CCXX.</text>
</comment>
<dbReference type="AlphaFoldDB" id="A0A1K0G8L6"/>
<evidence type="ECO:0000256" key="8">
    <source>
        <dbReference type="ARBA" id="ARBA00022833"/>
    </source>
</evidence>
<evidence type="ECO:0000313" key="13">
    <source>
        <dbReference type="EMBL" id="SAM84078.1"/>
    </source>
</evidence>
<feature type="domain" description="Prenyltransferase alpha-alpha toroid" evidence="12">
    <location>
        <begin position="19"/>
        <end position="317"/>
    </location>
</feature>
<dbReference type="FunFam" id="1.50.10.20:FF:000012">
    <property type="entry name" value="Geranylgeranyl transferase type-2 subunit beta"/>
    <property type="match status" value="1"/>
</dbReference>
<dbReference type="CDD" id="cd02894">
    <property type="entry name" value="GGTase-II"/>
    <property type="match status" value="1"/>
</dbReference>
<gene>
    <name evidence="13" type="ORF">UBRO_06413</name>
</gene>
<dbReference type="GO" id="GO:0005968">
    <property type="term" value="C:Rab-protein geranylgeranyltransferase complex"/>
    <property type="evidence" value="ECO:0007669"/>
    <property type="project" value="UniProtKB-UniRule"/>
</dbReference>
<comment type="similarity">
    <text evidence="1 11">Belongs to the protein prenyltransferase subunit beta family.</text>
</comment>
<evidence type="ECO:0000256" key="5">
    <source>
        <dbReference type="ARBA" id="ARBA00022679"/>
    </source>
</evidence>
<dbReference type="GO" id="GO:0072657">
    <property type="term" value="P:protein localization to membrane"/>
    <property type="evidence" value="ECO:0007669"/>
    <property type="project" value="UniProtKB-ARBA"/>
</dbReference>
<evidence type="ECO:0000259" key="12">
    <source>
        <dbReference type="Pfam" id="PF00432"/>
    </source>
</evidence>
<dbReference type="GO" id="GO:0046872">
    <property type="term" value="F:metal ion binding"/>
    <property type="evidence" value="ECO:0007669"/>
    <property type="project" value="UniProtKB-KW"/>
</dbReference>
<keyword evidence="7" id="KW-0677">Repeat</keyword>
<dbReference type="InterPro" id="IPR026873">
    <property type="entry name" value="Ptb1"/>
</dbReference>
<dbReference type="Pfam" id="PF00432">
    <property type="entry name" value="Prenyltrans"/>
    <property type="match status" value="1"/>
</dbReference>
<organism evidence="13 14">
    <name type="scientific">Ustilago bromivora</name>
    <dbReference type="NCBI Taxonomy" id="307758"/>
    <lineage>
        <taxon>Eukaryota</taxon>
        <taxon>Fungi</taxon>
        <taxon>Dikarya</taxon>
        <taxon>Basidiomycota</taxon>
        <taxon>Ustilaginomycotina</taxon>
        <taxon>Ustilaginomycetes</taxon>
        <taxon>Ustilaginales</taxon>
        <taxon>Ustilaginaceae</taxon>
        <taxon>Ustilago</taxon>
    </lineage>
</organism>
<dbReference type="Proteomes" id="UP000179920">
    <property type="component" value="Chromosome XII"/>
</dbReference>
<evidence type="ECO:0000256" key="9">
    <source>
        <dbReference type="ARBA" id="ARBA00047658"/>
    </source>
</evidence>
<evidence type="ECO:0000313" key="14">
    <source>
        <dbReference type="Proteomes" id="UP000179920"/>
    </source>
</evidence>
<evidence type="ECO:0000256" key="6">
    <source>
        <dbReference type="ARBA" id="ARBA00022723"/>
    </source>
</evidence>
<dbReference type="OrthoDB" id="5428259at2759"/>
<protein>
    <recommendedName>
        <fullName evidence="10 11">Geranylgeranyl transferase type-2 subunit beta</fullName>
        <ecNumber evidence="3 11">2.5.1.60</ecNumber>
    </recommendedName>
</protein>
<evidence type="ECO:0000256" key="3">
    <source>
        <dbReference type="ARBA" id="ARBA00012656"/>
    </source>
</evidence>
<evidence type="ECO:0000256" key="1">
    <source>
        <dbReference type="ARBA" id="ARBA00010497"/>
    </source>
</evidence>
<accession>A0A1K0G8L6</accession>
<evidence type="ECO:0000256" key="7">
    <source>
        <dbReference type="ARBA" id="ARBA00022737"/>
    </source>
</evidence>
<dbReference type="Gene3D" id="1.50.10.20">
    <property type="match status" value="1"/>
</dbReference>
<reference evidence="14" key="1">
    <citation type="submission" date="2016-04" db="EMBL/GenBank/DDBJ databases">
        <authorList>
            <person name="Guldener U."/>
            <person name="Guldener U."/>
        </authorList>
    </citation>
    <scope>NUCLEOTIDE SEQUENCE [LARGE SCALE GENOMIC DNA]</scope>
    <source>
        <strain evidence="14">UB2112</strain>
    </source>
</reference>
<dbReference type="EMBL" id="LT558128">
    <property type="protein sequence ID" value="SAM84078.1"/>
    <property type="molecule type" value="Genomic_DNA"/>
</dbReference>
<name>A0A1K0G8L6_9BASI</name>
<dbReference type="PANTHER" id="PTHR11774:SF11">
    <property type="entry name" value="GERANYLGERANYL TRANSFERASE TYPE-2 SUBUNIT BETA"/>
    <property type="match status" value="1"/>
</dbReference>